<gene>
    <name evidence="9" type="ORF">B0I35DRAFT_160739</name>
</gene>
<accession>A0A8K0SVY1</accession>
<dbReference type="GO" id="GO:0016020">
    <property type="term" value="C:membrane"/>
    <property type="evidence" value="ECO:0007669"/>
    <property type="project" value="UniProtKB-SubCell"/>
</dbReference>
<evidence type="ECO:0000256" key="1">
    <source>
        <dbReference type="ARBA" id="ARBA00004141"/>
    </source>
</evidence>
<evidence type="ECO:0000256" key="7">
    <source>
        <dbReference type="SAM" id="Phobius"/>
    </source>
</evidence>
<reference evidence="9" key="1">
    <citation type="journal article" date="2021" name="Nat. Commun.">
        <title>Genetic determinants of endophytism in the Arabidopsis root mycobiome.</title>
        <authorList>
            <person name="Mesny F."/>
            <person name="Miyauchi S."/>
            <person name="Thiergart T."/>
            <person name="Pickel B."/>
            <person name="Atanasova L."/>
            <person name="Karlsson M."/>
            <person name="Huettel B."/>
            <person name="Barry K.W."/>
            <person name="Haridas S."/>
            <person name="Chen C."/>
            <person name="Bauer D."/>
            <person name="Andreopoulos W."/>
            <person name="Pangilinan J."/>
            <person name="LaButti K."/>
            <person name="Riley R."/>
            <person name="Lipzen A."/>
            <person name="Clum A."/>
            <person name="Drula E."/>
            <person name="Henrissat B."/>
            <person name="Kohler A."/>
            <person name="Grigoriev I.V."/>
            <person name="Martin F.M."/>
            <person name="Hacquard S."/>
        </authorList>
    </citation>
    <scope>NUCLEOTIDE SEQUENCE</scope>
    <source>
        <strain evidence="9">MPI-CAGE-CH-0235</strain>
    </source>
</reference>
<feature type="transmembrane region" description="Helical" evidence="7">
    <location>
        <begin position="44"/>
        <end position="67"/>
    </location>
</feature>
<evidence type="ECO:0000259" key="8">
    <source>
        <dbReference type="Pfam" id="PF20684"/>
    </source>
</evidence>
<dbReference type="InterPro" id="IPR049326">
    <property type="entry name" value="Rhodopsin_dom_fungi"/>
</dbReference>
<dbReference type="InterPro" id="IPR052337">
    <property type="entry name" value="SAT4-like"/>
</dbReference>
<sequence length="366" mass="40287">MDAVARFQGEVWSLYTLALCFTCLRMFSRWRIVGIKGLRADDWAAALSMIFYSALTGIAHTGGTLYYSTVARRPPNANPFPPPGSPAHPIWIRGVRLHISSWFMYTSTLWTLKISLLLLYLRLTTGLTGSYRARTLVGFGFVAASWVAVILTIFLGCRPFSDYQVSFPPPPNHCQPAVSRPIIIACYTGNVFTDLYLISIPLPMLWSTSMALWKKVGLGILFSGGIVIIVFATIRSVLIITTPVRGAPLSGQWAVREAFVAVITTNTPMVFTLVKHLLGPTFRTTQRTGPTDDKMGTPLSGMNSSRTSKKPRASAVPNPTMTNMIFSESEERIVNGRDTPPPTTKRESHTPSQAPSSHDIEYGIAI</sequence>
<evidence type="ECO:0000256" key="6">
    <source>
        <dbReference type="SAM" id="MobiDB-lite"/>
    </source>
</evidence>
<dbReference type="Pfam" id="PF20684">
    <property type="entry name" value="Fung_rhodopsin"/>
    <property type="match status" value="1"/>
</dbReference>
<feature type="transmembrane region" description="Helical" evidence="7">
    <location>
        <begin position="181"/>
        <end position="206"/>
    </location>
</feature>
<keyword evidence="2 7" id="KW-0812">Transmembrane</keyword>
<evidence type="ECO:0000256" key="4">
    <source>
        <dbReference type="ARBA" id="ARBA00023136"/>
    </source>
</evidence>
<name>A0A8K0SVY1_9HYPO</name>
<feature type="domain" description="Rhodopsin" evidence="8">
    <location>
        <begin position="24"/>
        <end position="275"/>
    </location>
</feature>
<dbReference type="PANTHER" id="PTHR33048:SF105">
    <property type="match status" value="1"/>
</dbReference>
<keyword evidence="4 7" id="KW-0472">Membrane</keyword>
<feature type="transmembrane region" description="Helical" evidence="7">
    <location>
        <begin position="102"/>
        <end position="123"/>
    </location>
</feature>
<evidence type="ECO:0000256" key="5">
    <source>
        <dbReference type="ARBA" id="ARBA00038359"/>
    </source>
</evidence>
<evidence type="ECO:0000256" key="3">
    <source>
        <dbReference type="ARBA" id="ARBA00022989"/>
    </source>
</evidence>
<comment type="similarity">
    <text evidence="5">Belongs to the SAT4 family.</text>
</comment>
<feature type="transmembrane region" description="Helical" evidence="7">
    <location>
        <begin position="218"/>
        <end position="238"/>
    </location>
</feature>
<feature type="region of interest" description="Disordered" evidence="6">
    <location>
        <begin position="283"/>
        <end position="366"/>
    </location>
</feature>
<evidence type="ECO:0000256" key="2">
    <source>
        <dbReference type="ARBA" id="ARBA00022692"/>
    </source>
</evidence>
<dbReference type="EMBL" id="JAGPNK010000003">
    <property type="protein sequence ID" value="KAH7324372.1"/>
    <property type="molecule type" value="Genomic_DNA"/>
</dbReference>
<dbReference type="OrthoDB" id="4329349at2759"/>
<keyword evidence="10" id="KW-1185">Reference proteome</keyword>
<dbReference type="Proteomes" id="UP000813444">
    <property type="component" value="Unassembled WGS sequence"/>
</dbReference>
<feature type="transmembrane region" description="Helical" evidence="7">
    <location>
        <begin position="12"/>
        <end position="32"/>
    </location>
</feature>
<organism evidence="9 10">
    <name type="scientific">Stachybotrys elegans</name>
    <dbReference type="NCBI Taxonomy" id="80388"/>
    <lineage>
        <taxon>Eukaryota</taxon>
        <taxon>Fungi</taxon>
        <taxon>Dikarya</taxon>
        <taxon>Ascomycota</taxon>
        <taxon>Pezizomycotina</taxon>
        <taxon>Sordariomycetes</taxon>
        <taxon>Hypocreomycetidae</taxon>
        <taxon>Hypocreales</taxon>
        <taxon>Stachybotryaceae</taxon>
        <taxon>Stachybotrys</taxon>
    </lineage>
</organism>
<evidence type="ECO:0000313" key="10">
    <source>
        <dbReference type="Proteomes" id="UP000813444"/>
    </source>
</evidence>
<feature type="transmembrane region" description="Helical" evidence="7">
    <location>
        <begin position="135"/>
        <end position="161"/>
    </location>
</feature>
<proteinExistence type="inferred from homology"/>
<feature type="compositionally biased region" description="Polar residues" evidence="6">
    <location>
        <begin position="317"/>
        <end position="326"/>
    </location>
</feature>
<comment type="caution">
    <text evidence="9">The sequence shown here is derived from an EMBL/GenBank/DDBJ whole genome shotgun (WGS) entry which is preliminary data.</text>
</comment>
<evidence type="ECO:0000313" key="9">
    <source>
        <dbReference type="EMBL" id="KAH7324372.1"/>
    </source>
</evidence>
<protein>
    <recommendedName>
        <fullName evidence="8">Rhodopsin domain-containing protein</fullName>
    </recommendedName>
</protein>
<dbReference type="PANTHER" id="PTHR33048">
    <property type="entry name" value="PTH11-LIKE INTEGRAL MEMBRANE PROTEIN (AFU_ORTHOLOGUE AFUA_5G11245)"/>
    <property type="match status" value="1"/>
</dbReference>
<dbReference type="AlphaFoldDB" id="A0A8K0SVY1"/>
<keyword evidence="3 7" id="KW-1133">Transmembrane helix</keyword>
<feature type="transmembrane region" description="Helical" evidence="7">
    <location>
        <begin position="258"/>
        <end position="278"/>
    </location>
</feature>
<comment type="subcellular location">
    <subcellularLocation>
        <location evidence="1">Membrane</location>
        <topology evidence="1">Multi-pass membrane protein</topology>
    </subcellularLocation>
</comment>